<dbReference type="InterPro" id="IPR008988">
    <property type="entry name" value="Transcriptional_repressor_C"/>
</dbReference>
<dbReference type="SUPFAM" id="SSF50037">
    <property type="entry name" value="C-terminal domain of transcriptional repressors"/>
    <property type="match status" value="1"/>
</dbReference>
<dbReference type="InterPro" id="IPR007167">
    <property type="entry name" value="Fe-transptr_FeoA-like"/>
</dbReference>
<keyword evidence="1" id="KW-0408">Iron</keyword>
<protein>
    <submittedName>
        <fullName evidence="3">Ferrous iron transport protein A</fullName>
    </submittedName>
</protein>
<evidence type="ECO:0000313" key="4">
    <source>
        <dbReference type="Proteomes" id="UP000249248"/>
    </source>
</evidence>
<sequence length="74" mass="8177">MNIRLTKLKQRVAAKITAIESEEVLARLVELGIMPGVFLSVQNKAPFNGPLAVLVNGTKIIIRKKDAYFILLEA</sequence>
<proteinExistence type="predicted"/>
<dbReference type="RefSeq" id="WP_111063850.1">
    <property type="nucleotide sequence ID" value="NZ_JBHUCU010000005.1"/>
</dbReference>
<dbReference type="AlphaFoldDB" id="A0A2W1NL96"/>
<keyword evidence="4" id="KW-1185">Reference proteome</keyword>
<dbReference type="Proteomes" id="UP000249248">
    <property type="component" value="Unassembled WGS sequence"/>
</dbReference>
<dbReference type="Pfam" id="PF04023">
    <property type="entry name" value="FeoA"/>
    <property type="match status" value="1"/>
</dbReference>
<evidence type="ECO:0000256" key="1">
    <source>
        <dbReference type="ARBA" id="ARBA00023004"/>
    </source>
</evidence>
<dbReference type="EMBL" id="QKSB01000008">
    <property type="protein sequence ID" value="PZE16432.1"/>
    <property type="molecule type" value="Genomic_DNA"/>
</dbReference>
<comment type="caution">
    <text evidence="3">The sequence shown here is derived from an EMBL/GenBank/DDBJ whole genome shotgun (WGS) entry which is preliminary data.</text>
</comment>
<dbReference type="PANTHER" id="PTHR42954">
    <property type="entry name" value="FE(2+) TRANSPORT PROTEIN A"/>
    <property type="match status" value="1"/>
</dbReference>
<accession>A0A2W1NL96</accession>
<dbReference type="SMART" id="SM00899">
    <property type="entry name" value="FeoA"/>
    <property type="match status" value="1"/>
</dbReference>
<gene>
    <name evidence="3" type="ORF">DNU06_12850</name>
</gene>
<feature type="domain" description="Ferrous iron transporter FeoA-like" evidence="2">
    <location>
        <begin position="3"/>
        <end position="74"/>
    </location>
</feature>
<name>A0A2W1NL96_9FLAO</name>
<reference evidence="3 4" key="1">
    <citation type="submission" date="2018-06" db="EMBL/GenBank/DDBJ databases">
        <title>The draft genome sequence of Crocinitomix sp. SM1701.</title>
        <authorList>
            <person name="Zhang X."/>
        </authorList>
    </citation>
    <scope>NUCLEOTIDE SEQUENCE [LARGE SCALE GENOMIC DNA]</scope>
    <source>
        <strain evidence="3 4">SM1701</strain>
    </source>
</reference>
<dbReference type="InterPro" id="IPR052713">
    <property type="entry name" value="FeoA"/>
</dbReference>
<organism evidence="3 4">
    <name type="scientific">Putridiphycobacter roseus</name>
    <dbReference type="NCBI Taxonomy" id="2219161"/>
    <lineage>
        <taxon>Bacteria</taxon>
        <taxon>Pseudomonadati</taxon>
        <taxon>Bacteroidota</taxon>
        <taxon>Flavobacteriia</taxon>
        <taxon>Flavobacteriales</taxon>
        <taxon>Crocinitomicaceae</taxon>
        <taxon>Putridiphycobacter</taxon>
    </lineage>
</organism>
<dbReference type="OrthoDB" id="9811076at2"/>
<evidence type="ECO:0000259" key="2">
    <source>
        <dbReference type="SMART" id="SM00899"/>
    </source>
</evidence>
<evidence type="ECO:0000313" key="3">
    <source>
        <dbReference type="EMBL" id="PZE16432.1"/>
    </source>
</evidence>
<dbReference type="Gene3D" id="2.30.30.90">
    <property type="match status" value="1"/>
</dbReference>
<dbReference type="GO" id="GO:0046914">
    <property type="term" value="F:transition metal ion binding"/>
    <property type="evidence" value="ECO:0007669"/>
    <property type="project" value="InterPro"/>
</dbReference>
<dbReference type="PANTHER" id="PTHR42954:SF2">
    <property type="entry name" value="FE(2+) TRANSPORT PROTEIN A"/>
    <property type="match status" value="1"/>
</dbReference>
<dbReference type="InterPro" id="IPR038157">
    <property type="entry name" value="FeoA_core_dom"/>
</dbReference>